<name>A0A1E7Z2X5_9GAMM</name>
<proteinExistence type="predicted"/>
<protein>
    <submittedName>
        <fullName evidence="2">Uncharacterized protein</fullName>
    </submittedName>
</protein>
<dbReference type="AlphaFoldDB" id="A0A1E7Z2X5"/>
<keyword evidence="1" id="KW-0812">Transmembrane</keyword>
<dbReference type="Proteomes" id="UP000243534">
    <property type="component" value="Unassembled WGS sequence"/>
</dbReference>
<dbReference type="EMBL" id="MAYS01000131">
    <property type="protein sequence ID" value="OFC63116.1"/>
    <property type="molecule type" value="Genomic_DNA"/>
</dbReference>
<organism evidence="2 3">
    <name type="scientific">Candidatus Erwinia dacicola</name>
    <dbReference type="NCBI Taxonomy" id="252393"/>
    <lineage>
        <taxon>Bacteria</taxon>
        <taxon>Pseudomonadati</taxon>
        <taxon>Pseudomonadota</taxon>
        <taxon>Gammaproteobacteria</taxon>
        <taxon>Enterobacterales</taxon>
        <taxon>Erwiniaceae</taxon>
        <taxon>Erwinia</taxon>
    </lineage>
</organism>
<evidence type="ECO:0000313" key="3">
    <source>
        <dbReference type="Proteomes" id="UP000243534"/>
    </source>
</evidence>
<keyword evidence="1" id="KW-0472">Membrane</keyword>
<gene>
    <name evidence="2" type="ORF">BBW68_06630</name>
</gene>
<comment type="caution">
    <text evidence="2">The sequence shown here is derived from an EMBL/GenBank/DDBJ whole genome shotgun (WGS) entry which is preliminary data.</text>
</comment>
<evidence type="ECO:0000313" key="2">
    <source>
        <dbReference type="EMBL" id="OFC63116.1"/>
    </source>
</evidence>
<accession>A0A1E7Z2X5</accession>
<feature type="transmembrane region" description="Helical" evidence="1">
    <location>
        <begin position="12"/>
        <end position="30"/>
    </location>
</feature>
<reference evidence="2 3" key="1">
    <citation type="submission" date="2016-07" db="EMBL/GenBank/DDBJ databases">
        <authorList>
            <person name="Yuval B."/>
        </authorList>
    </citation>
    <scope>NUCLEOTIDE SEQUENCE [LARGE SCALE GENOMIC DNA]</scope>
    <source>
        <strain evidence="2 3">IL</strain>
    </source>
</reference>
<keyword evidence="1" id="KW-1133">Transmembrane helix</keyword>
<evidence type="ECO:0000256" key="1">
    <source>
        <dbReference type="SAM" id="Phobius"/>
    </source>
</evidence>
<sequence>MLYSECKRETEIKPLEIFLIAVQMILLLVIRHRKRYKSVLRKRKLLSKISELNSWTDKIQ</sequence>